<keyword evidence="2" id="KW-1185">Reference proteome</keyword>
<dbReference type="InterPro" id="IPR003477">
    <property type="entry name" value="PemK-like"/>
</dbReference>
<protein>
    <submittedName>
        <fullName evidence="1">mRNA interferase MazF</fullName>
    </submittedName>
</protein>
<dbReference type="Pfam" id="PF02452">
    <property type="entry name" value="PemK_toxin"/>
    <property type="match status" value="1"/>
</dbReference>
<name>A0AA45WK83_9AQUI</name>
<dbReference type="GO" id="GO:0003677">
    <property type="term" value="F:DNA binding"/>
    <property type="evidence" value="ECO:0007669"/>
    <property type="project" value="InterPro"/>
</dbReference>
<gene>
    <name evidence="1" type="ORF">SAMN06264868_10430</name>
</gene>
<evidence type="ECO:0000313" key="2">
    <source>
        <dbReference type="Proteomes" id="UP001157947"/>
    </source>
</evidence>
<organism evidence="1 2">
    <name type="scientific">Venenivibrio stagnispumantis</name>
    <dbReference type="NCBI Taxonomy" id="407998"/>
    <lineage>
        <taxon>Bacteria</taxon>
        <taxon>Pseudomonadati</taxon>
        <taxon>Aquificota</taxon>
        <taxon>Aquificia</taxon>
        <taxon>Aquificales</taxon>
        <taxon>Hydrogenothermaceae</taxon>
        <taxon>Venenivibrio</taxon>
    </lineage>
</organism>
<dbReference type="InterPro" id="IPR011067">
    <property type="entry name" value="Plasmid_toxin/cell-grow_inhib"/>
</dbReference>
<dbReference type="EMBL" id="FXTX01000004">
    <property type="protein sequence ID" value="SMP06152.1"/>
    <property type="molecule type" value="Genomic_DNA"/>
</dbReference>
<dbReference type="AlphaFoldDB" id="A0AA45WK83"/>
<reference evidence="1" key="1">
    <citation type="submission" date="2017-05" db="EMBL/GenBank/DDBJ databases">
        <authorList>
            <person name="Varghese N."/>
            <person name="Submissions S."/>
        </authorList>
    </citation>
    <scope>NUCLEOTIDE SEQUENCE</scope>
    <source>
        <strain evidence="1">DSM 18763</strain>
    </source>
</reference>
<dbReference type="Gene3D" id="2.30.30.110">
    <property type="match status" value="1"/>
</dbReference>
<sequence>MERFIKGDIVVVPFPFSDLTQFKKRPALVIANLEGEDLILCQITSKYKKDKYAINLTQSDFTEGNLKVDSYIRPNKIFTTHKDLILYKVGHIKEEKIYEVLEKLEEILKS</sequence>
<comment type="caution">
    <text evidence="1">The sequence shown here is derived from an EMBL/GenBank/DDBJ whole genome shotgun (WGS) entry which is preliminary data.</text>
</comment>
<dbReference type="SUPFAM" id="SSF50118">
    <property type="entry name" value="Cell growth inhibitor/plasmid maintenance toxic component"/>
    <property type="match status" value="1"/>
</dbReference>
<dbReference type="RefSeq" id="WP_265134515.1">
    <property type="nucleotide sequence ID" value="NZ_FXTX01000004.1"/>
</dbReference>
<accession>A0AA45WK83</accession>
<proteinExistence type="predicted"/>
<evidence type="ECO:0000313" key="1">
    <source>
        <dbReference type="EMBL" id="SMP06152.1"/>
    </source>
</evidence>
<dbReference type="Proteomes" id="UP001157947">
    <property type="component" value="Unassembled WGS sequence"/>
</dbReference>